<dbReference type="Proteomes" id="UP000596742">
    <property type="component" value="Unassembled WGS sequence"/>
</dbReference>
<name>A0A8B6H489_MYTGA</name>
<dbReference type="OrthoDB" id="6082019at2759"/>
<proteinExistence type="predicted"/>
<feature type="chain" id="PRO_5032511920" evidence="1">
    <location>
        <begin position="17"/>
        <end position="606"/>
    </location>
</feature>
<sequence length="606" mass="67681">MHVGCLLVVFLSTCRGEFNVSGRIDVERTVSTSIDRLKSRNFKIGDVVNFSFVLNFTGTQDINFIDVLISGSSMKKIRPSDDRSFAIITLRNNKVPLKSAFGTFVMKVDDIINIRSVLEVRPSTGTTSMIYSETIPVFVPSFNVTHTSPEKIRMREQTSFNADITLPLFGVNNAYAKLYMPYNDNEAKITIADFAVSGISGVGIGATDILNSRLNSGITKFSRSMTSEEDTATITFPTLNITDADNDVIMLTLLCQGILQDFLGYSDGQNMEMDIGFKLNDDFIWIGSTNVSIDDDTDAMDQQPLLLAELTEIHRSIHHGTINCKMKLSIIHDDKSLGTAYNITVILYLPTTVTFVSSTRHVHYYDVVKRAHQFEEDQTVRFELPRISFPHSSRIIFNVTMDTKTALYLNSDNTGITYEVLYSGWRTEEVFSVSLQYFELMIDNIKDESTELITGMKCSCPGDNDDKTCACCSENACQCGQQNPYNCVPCDSLDRCAETINGYYQLSTLQDMNGTTYHCDDRTKLRPPRVFASCMARFSSGTEKVLSPLVSVLLGLDYDNTILYGLSNNGQGYVFSSDLGTSWMSCSRAVYISALYNENFLNATLN</sequence>
<keyword evidence="3" id="KW-1185">Reference proteome</keyword>
<keyword evidence="1" id="KW-0732">Signal</keyword>
<organism evidence="2 3">
    <name type="scientific">Mytilus galloprovincialis</name>
    <name type="common">Mediterranean mussel</name>
    <dbReference type="NCBI Taxonomy" id="29158"/>
    <lineage>
        <taxon>Eukaryota</taxon>
        <taxon>Metazoa</taxon>
        <taxon>Spiralia</taxon>
        <taxon>Lophotrochozoa</taxon>
        <taxon>Mollusca</taxon>
        <taxon>Bivalvia</taxon>
        <taxon>Autobranchia</taxon>
        <taxon>Pteriomorphia</taxon>
        <taxon>Mytilida</taxon>
        <taxon>Mytiloidea</taxon>
        <taxon>Mytilidae</taxon>
        <taxon>Mytilinae</taxon>
        <taxon>Mytilus</taxon>
    </lineage>
</organism>
<feature type="signal peptide" evidence="1">
    <location>
        <begin position="1"/>
        <end position="16"/>
    </location>
</feature>
<gene>
    <name evidence="2" type="ORF">MGAL_10B066863</name>
</gene>
<comment type="caution">
    <text evidence="2">The sequence shown here is derived from an EMBL/GenBank/DDBJ whole genome shotgun (WGS) entry which is preliminary data.</text>
</comment>
<evidence type="ECO:0000313" key="3">
    <source>
        <dbReference type="Proteomes" id="UP000596742"/>
    </source>
</evidence>
<dbReference type="AlphaFoldDB" id="A0A8B6H489"/>
<evidence type="ECO:0000256" key="1">
    <source>
        <dbReference type="SAM" id="SignalP"/>
    </source>
</evidence>
<dbReference type="EMBL" id="UYJE01009525">
    <property type="protein sequence ID" value="VDI74129.1"/>
    <property type="molecule type" value="Genomic_DNA"/>
</dbReference>
<reference evidence="2" key="1">
    <citation type="submission" date="2018-11" db="EMBL/GenBank/DDBJ databases">
        <authorList>
            <person name="Alioto T."/>
            <person name="Alioto T."/>
        </authorList>
    </citation>
    <scope>NUCLEOTIDE SEQUENCE</scope>
</reference>
<protein>
    <submittedName>
        <fullName evidence="2">Uncharacterized protein</fullName>
    </submittedName>
</protein>
<evidence type="ECO:0000313" key="2">
    <source>
        <dbReference type="EMBL" id="VDI74129.1"/>
    </source>
</evidence>
<accession>A0A8B6H489</accession>